<accession>A0A2R8CAZ4</accession>
<keyword evidence="1" id="KW-1133">Transmembrane helix</keyword>
<name>A0A2R8CAZ4_9RHOB</name>
<evidence type="ECO:0000259" key="2">
    <source>
        <dbReference type="PROSITE" id="PS51724"/>
    </source>
</evidence>
<keyword evidence="1" id="KW-0812">Transmembrane</keyword>
<dbReference type="Gene3D" id="3.30.70.1070">
    <property type="entry name" value="Sporulation related repeat"/>
    <property type="match status" value="1"/>
</dbReference>
<evidence type="ECO:0000256" key="1">
    <source>
        <dbReference type="SAM" id="Phobius"/>
    </source>
</evidence>
<protein>
    <recommendedName>
        <fullName evidence="2">SPOR domain-containing protein</fullName>
    </recommendedName>
</protein>
<dbReference type="InterPro" id="IPR007730">
    <property type="entry name" value="SPOR-like_dom"/>
</dbReference>
<evidence type="ECO:0000313" key="4">
    <source>
        <dbReference type="Proteomes" id="UP000244898"/>
    </source>
</evidence>
<dbReference type="AlphaFoldDB" id="A0A2R8CAZ4"/>
<dbReference type="GO" id="GO:0042834">
    <property type="term" value="F:peptidoglycan binding"/>
    <property type="evidence" value="ECO:0007669"/>
    <property type="project" value="InterPro"/>
</dbReference>
<dbReference type="OrthoDB" id="8479416at2"/>
<dbReference type="RefSeq" id="WP_108789169.1">
    <property type="nucleotide sequence ID" value="NZ_ONZG01000008.1"/>
</dbReference>
<proteinExistence type="predicted"/>
<evidence type="ECO:0000313" key="3">
    <source>
        <dbReference type="EMBL" id="SPJ29620.1"/>
    </source>
</evidence>
<dbReference type="EMBL" id="ONZG01000008">
    <property type="protein sequence ID" value="SPJ29620.1"/>
    <property type="molecule type" value="Genomic_DNA"/>
</dbReference>
<reference evidence="4" key="1">
    <citation type="submission" date="2018-03" db="EMBL/GenBank/DDBJ databases">
        <authorList>
            <person name="Rodrigo-Torres L."/>
            <person name="Arahal R. D."/>
            <person name="Lucena T."/>
        </authorList>
    </citation>
    <scope>NUCLEOTIDE SEQUENCE [LARGE SCALE GENOMIC DNA]</scope>
    <source>
        <strain evidence="4">CECT 7615</strain>
    </source>
</reference>
<organism evidence="3 4">
    <name type="scientific">Falsiruegeria mediterranea M17</name>
    <dbReference type="NCBI Taxonomy" id="1200281"/>
    <lineage>
        <taxon>Bacteria</taxon>
        <taxon>Pseudomonadati</taxon>
        <taxon>Pseudomonadota</taxon>
        <taxon>Alphaproteobacteria</taxon>
        <taxon>Rhodobacterales</taxon>
        <taxon>Roseobacteraceae</taxon>
        <taxon>Falsiruegeria</taxon>
    </lineage>
</organism>
<sequence length="373" mass="39228">MASFDYSGQVPPQQVNYTYQMPQLEASEYVEDIYPEPEGESGKFGQIAALMGAVASVALVVGVGIWGYKLVSRDVSGVPVVRAIEGPMRVQPASPGGTPADHQGLAVNTVAAQGTAAPPPDRLVLAPKPVSLSEDDTPMGDLEPTPVALQDPGQPVSQPVSLSEEAVTSFQNGAVDALVAELTQGVEPLVESSDPAPTEETQLAAIEQPNPVSLTDVIENDVAIDPVDLAALQPDPAVVNAPGLRQSLRPQVRPARAVPSTATETATLNAAINAAVETAAGLDVDPESLPVGTRLAQLGAYDTPEVARAEWDHLNTRFGDYMDGKKRVIQKASSGGRTFYRLRAMGFDDLSDARRFCSALVADRADCIPVTTR</sequence>
<feature type="transmembrane region" description="Helical" evidence="1">
    <location>
        <begin position="47"/>
        <end position="68"/>
    </location>
</feature>
<feature type="domain" description="SPOR" evidence="2">
    <location>
        <begin position="288"/>
        <end position="373"/>
    </location>
</feature>
<dbReference type="Pfam" id="PF05036">
    <property type="entry name" value="SPOR"/>
    <property type="match status" value="1"/>
</dbReference>
<dbReference type="Proteomes" id="UP000244898">
    <property type="component" value="Unassembled WGS sequence"/>
</dbReference>
<keyword evidence="1" id="KW-0472">Membrane</keyword>
<dbReference type="InterPro" id="IPR036680">
    <property type="entry name" value="SPOR-like_sf"/>
</dbReference>
<dbReference type="PROSITE" id="PS51724">
    <property type="entry name" value="SPOR"/>
    <property type="match status" value="1"/>
</dbReference>
<keyword evidence="4" id="KW-1185">Reference proteome</keyword>
<gene>
    <name evidence="3" type="ORF">TRM7615_03140</name>
</gene>